<keyword evidence="9" id="KW-1185">Reference proteome</keyword>
<evidence type="ECO:0000256" key="2">
    <source>
        <dbReference type="ARBA" id="ARBA00022692"/>
    </source>
</evidence>
<evidence type="ECO:0000313" key="9">
    <source>
        <dbReference type="Proteomes" id="UP001652662"/>
    </source>
</evidence>
<evidence type="ECO:0000259" key="8">
    <source>
        <dbReference type="Pfam" id="PF15371"/>
    </source>
</evidence>
<evidence type="ECO:0000256" key="6">
    <source>
        <dbReference type="SAM" id="MobiDB-lite"/>
    </source>
</evidence>
<evidence type="ECO:0000256" key="1">
    <source>
        <dbReference type="ARBA" id="ARBA00004167"/>
    </source>
</evidence>
<gene>
    <name evidence="10" type="primary">LOC139080288</name>
</gene>
<comment type="subcellular location">
    <subcellularLocation>
        <location evidence="1">Membrane</location>
        <topology evidence="1">Single-pass membrane protein</topology>
    </subcellularLocation>
</comment>
<evidence type="ECO:0000256" key="7">
    <source>
        <dbReference type="SAM" id="Phobius"/>
    </source>
</evidence>
<feature type="domain" description="SPATA31-like" evidence="8">
    <location>
        <begin position="96"/>
        <end position="178"/>
    </location>
</feature>
<dbReference type="RefSeq" id="XP_070456081.1">
    <property type="nucleotide sequence ID" value="XM_070599980.1"/>
</dbReference>
<dbReference type="PANTHER" id="PTHR21859">
    <property type="entry name" value="ACROSOME-SPECIFIC PROTEIN"/>
    <property type="match status" value="1"/>
</dbReference>
<feature type="transmembrane region" description="Helical" evidence="7">
    <location>
        <begin position="47"/>
        <end position="66"/>
    </location>
</feature>
<organism evidence="9 10">
    <name type="scientific">Equus przewalskii</name>
    <name type="common">Przewalski's horse</name>
    <name type="synonym">Equus caballus przewalskii</name>
    <dbReference type="NCBI Taxonomy" id="9798"/>
    <lineage>
        <taxon>Eukaryota</taxon>
        <taxon>Metazoa</taxon>
        <taxon>Chordata</taxon>
        <taxon>Craniata</taxon>
        <taxon>Vertebrata</taxon>
        <taxon>Euteleostomi</taxon>
        <taxon>Mammalia</taxon>
        <taxon>Eutheria</taxon>
        <taxon>Laurasiatheria</taxon>
        <taxon>Perissodactyla</taxon>
        <taxon>Equidae</taxon>
        <taxon>Equus</taxon>
    </lineage>
</organism>
<evidence type="ECO:0000313" key="10">
    <source>
        <dbReference type="RefSeq" id="XP_070456081.1"/>
    </source>
</evidence>
<proteinExistence type="inferred from homology"/>
<keyword evidence="2 7" id="KW-0812">Transmembrane</keyword>
<evidence type="ECO:0000256" key="3">
    <source>
        <dbReference type="ARBA" id="ARBA00022989"/>
    </source>
</evidence>
<keyword evidence="3 7" id="KW-1133">Transmembrane helix</keyword>
<evidence type="ECO:0000256" key="4">
    <source>
        <dbReference type="ARBA" id="ARBA00023136"/>
    </source>
</evidence>
<keyword evidence="4 7" id="KW-0472">Membrane</keyword>
<sequence length="600" mass="65282">MMRAWGSNLQVTPSAQLPESRTIFEIWNLLYLKSIIATWLSSSSASWVIGTILRIVYGLGLFLLFFPCPKRNLPLQLTYKRRNARKHQVEPRGRSSRSRKKRGALKAYRAGRKDLAEVGGLMSLLQSSPGRLSCKGCFHRLSSQDSPGEACKTSSARVRLPCGKPVEGAPLTTTPALSLALLTQHTLPLASTLPAEPPSALTRTPLGPVATNSAPVHSCWPFPNSGHGRMSCRIEFLSRWNIIKVLFFPRSSHFKSQQGHLSCHRPVASFWGGPTNREGETDSPSVANPDVWKLLETEITERIQTEVWEKEEQDDPGTPQMLEAHGIMSGLNFRWGLPLLSLGPADLKACEAQPSVLPWPPLPPAATCDSGAPSKADFAHFIGKPLETPPGDKVLTLTTKASVPSLAPPLPAPSPVCEENQKALGGTLPGDGSGPSEASLFGQKGRPPSPTFPFSLSERKGKSGTFVGAEQGHLELSSGSPVARNEPQEERRGGASPEPCRGVATLEGESGSQSWSQVGVIGDTLGTKPLKPLPEKEEVFHESPFRKMLRCLLPCLRPNKEEAPEDPLAKASRRQPPPRARQGSHTARRRMAGLFRRHRQ</sequence>
<name>A0ABM4MTR1_EQUPR</name>
<feature type="compositionally biased region" description="Basic residues" evidence="6">
    <location>
        <begin position="94"/>
        <end position="104"/>
    </location>
</feature>
<reference evidence="10" key="1">
    <citation type="submission" date="2025-08" db="UniProtKB">
        <authorList>
            <consortium name="RefSeq"/>
        </authorList>
    </citation>
    <scope>IDENTIFICATION</scope>
    <source>
        <tissue evidence="10">Blood</tissue>
    </source>
</reference>
<protein>
    <submittedName>
        <fullName evidence="10">Spermatogenesis-associated protein 31E1-like isoform X1</fullName>
    </submittedName>
</protein>
<feature type="compositionally biased region" description="Basic residues" evidence="6">
    <location>
        <begin position="586"/>
        <end position="600"/>
    </location>
</feature>
<feature type="region of interest" description="Disordered" evidence="6">
    <location>
        <begin position="84"/>
        <end position="105"/>
    </location>
</feature>
<dbReference type="InterPro" id="IPR027970">
    <property type="entry name" value="SPATA31-like"/>
</dbReference>
<dbReference type="PANTHER" id="PTHR21859:SF56">
    <property type="entry name" value="SPATA31 DOMAIN-CONTAINING PROTEIN"/>
    <property type="match status" value="1"/>
</dbReference>
<feature type="region of interest" description="Disordered" evidence="6">
    <location>
        <begin position="559"/>
        <end position="600"/>
    </location>
</feature>
<dbReference type="Pfam" id="PF15371">
    <property type="entry name" value="DUF4599"/>
    <property type="match status" value="1"/>
</dbReference>
<dbReference type="GeneID" id="139080288"/>
<feature type="region of interest" description="Disordered" evidence="6">
    <location>
        <begin position="404"/>
        <end position="515"/>
    </location>
</feature>
<accession>A0ABM4MTR1</accession>
<dbReference type="Proteomes" id="UP001652662">
    <property type="component" value="Chromosome 29"/>
</dbReference>
<evidence type="ECO:0000256" key="5">
    <source>
        <dbReference type="ARBA" id="ARBA00035009"/>
    </source>
</evidence>
<comment type="similarity">
    <text evidence="5">Belongs to the SPATA31 family.</text>
</comment>